<dbReference type="InterPro" id="IPR013538">
    <property type="entry name" value="ASHA1/2-like_C"/>
</dbReference>
<evidence type="ECO:0000256" key="1">
    <source>
        <dbReference type="ARBA" id="ARBA00006817"/>
    </source>
</evidence>
<keyword evidence="5" id="KW-1185">Reference proteome</keyword>
<organism evidence="4 5">
    <name type="scientific">Isoptericola luteus</name>
    <dbReference type="NCBI Taxonomy" id="2879484"/>
    <lineage>
        <taxon>Bacteria</taxon>
        <taxon>Bacillati</taxon>
        <taxon>Actinomycetota</taxon>
        <taxon>Actinomycetes</taxon>
        <taxon>Micrococcales</taxon>
        <taxon>Promicromonosporaceae</taxon>
        <taxon>Isoptericola</taxon>
    </lineage>
</organism>
<dbReference type="SUPFAM" id="SSF55961">
    <property type="entry name" value="Bet v1-like"/>
    <property type="match status" value="1"/>
</dbReference>
<feature type="domain" description="Activator of Hsp90 ATPase homologue 1/2-like C-terminal" evidence="3">
    <location>
        <begin position="40"/>
        <end position="154"/>
    </location>
</feature>
<dbReference type="Proteomes" id="UP001319870">
    <property type="component" value="Unassembled WGS sequence"/>
</dbReference>
<feature type="region of interest" description="Disordered" evidence="2">
    <location>
        <begin position="1"/>
        <end position="30"/>
    </location>
</feature>
<dbReference type="InterPro" id="IPR023393">
    <property type="entry name" value="START-like_dom_sf"/>
</dbReference>
<sequence>MNDHEQSEGRDDDAAAGPRATGTVTTGREGRELLLTRTFRAPASDVWASLTEPDRMERWIGRWEGDPSTGRVTFFMTAEGDDVDPEEVRITRCEPPHRFAADTTTAGEVWHVRFDLDESGGVTTLTFRQLLGPEADPGSTGPGWEYYLDRLVAAREGRPTDAVPWDAYYPAMSEHYRRAADGA</sequence>
<dbReference type="CDD" id="cd08899">
    <property type="entry name" value="SRPBCC_CalC_Aha1-like_6"/>
    <property type="match status" value="1"/>
</dbReference>
<comment type="caution">
    <text evidence="4">The sequence shown here is derived from an EMBL/GenBank/DDBJ whole genome shotgun (WGS) entry which is preliminary data.</text>
</comment>
<name>A0ABS7ZH58_9MICO</name>
<evidence type="ECO:0000259" key="3">
    <source>
        <dbReference type="Pfam" id="PF08327"/>
    </source>
</evidence>
<gene>
    <name evidence="4" type="ORF">LEP48_13495</name>
</gene>
<dbReference type="EMBL" id="JAIXCQ010000009">
    <property type="protein sequence ID" value="MCA5894353.1"/>
    <property type="molecule type" value="Genomic_DNA"/>
</dbReference>
<evidence type="ECO:0000313" key="4">
    <source>
        <dbReference type="EMBL" id="MCA5894353.1"/>
    </source>
</evidence>
<feature type="compositionally biased region" description="Basic and acidic residues" evidence="2">
    <location>
        <begin position="1"/>
        <end position="13"/>
    </location>
</feature>
<reference evidence="4 5" key="1">
    <citation type="submission" date="2021-09" db="EMBL/GenBank/DDBJ databases">
        <title>Isoptericola luteus sp. nov., a novel bacterium isolated from Harbin, the capital city of Heilongjiang province.</title>
        <authorList>
            <person name="Li J."/>
        </authorList>
    </citation>
    <scope>NUCLEOTIDE SEQUENCE [LARGE SCALE GENOMIC DNA]</scope>
    <source>
        <strain evidence="4 5">NEAU-Y5</strain>
    </source>
</reference>
<evidence type="ECO:0000313" key="5">
    <source>
        <dbReference type="Proteomes" id="UP001319870"/>
    </source>
</evidence>
<accession>A0ABS7ZH58</accession>
<dbReference type="RefSeq" id="WP_225566114.1">
    <property type="nucleotide sequence ID" value="NZ_JAIXCQ010000009.1"/>
</dbReference>
<protein>
    <submittedName>
        <fullName evidence="4">SRPBCC family protein</fullName>
    </submittedName>
</protein>
<dbReference type="Gene3D" id="3.30.530.20">
    <property type="match status" value="1"/>
</dbReference>
<comment type="similarity">
    <text evidence="1">Belongs to the AHA1 family.</text>
</comment>
<dbReference type="Pfam" id="PF08327">
    <property type="entry name" value="AHSA1"/>
    <property type="match status" value="1"/>
</dbReference>
<proteinExistence type="inferred from homology"/>
<evidence type="ECO:0000256" key="2">
    <source>
        <dbReference type="SAM" id="MobiDB-lite"/>
    </source>
</evidence>